<keyword evidence="1" id="KW-0677">Repeat</keyword>
<keyword evidence="2" id="KW-0732">Signal</keyword>
<dbReference type="Proteomes" id="UP000243793">
    <property type="component" value="Chromosome"/>
</dbReference>
<protein>
    <recommendedName>
        <fullName evidence="3">Rhodanese domain-containing protein</fullName>
    </recommendedName>
</protein>
<dbReference type="PROSITE" id="PS50206">
    <property type="entry name" value="RHODANESE_3"/>
    <property type="match status" value="2"/>
</dbReference>
<dbReference type="OrthoDB" id="9781034at2"/>
<evidence type="ECO:0000256" key="2">
    <source>
        <dbReference type="SAM" id="SignalP"/>
    </source>
</evidence>
<feature type="domain" description="Rhodanese" evidence="3">
    <location>
        <begin position="185"/>
        <end position="296"/>
    </location>
</feature>
<dbReference type="SMART" id="SM00450">
    <property type="entry name" value="RHOD"/>
    <property type="match status" value="2"/>
</dbReference>
<dbReference type="PANTHER" id="PTHR43855:SF1">
    <property type="entry name" value="THIOSULFATE SULFURTRANSFERASE"/>
    <property type="match status" value="1"/>
</dbReference>
<dbReference type="Gene3D" id="3.40.250.10">
    <property type="entry name" value="Rhodanese-like domain"/>
    <property type="match status" value="2"/>
</dbReference>
<reference evidence="5" key="1">
    <citation type="submission" date="2017-05" db="EMBL/GenBank/DDBJ databases">
        <authorList>
            <person name="Sung H."/>
        </authorList>
    </citation>
    <scope>NUCLEOTIDE SEQUENCE [LARGE SCALE GENOMIC DNA]</scope>
    <source>
        <strain evidence="5">AMac2203</strain>
    </source>
</reference>
<sequence length="320" mass="35312">MPPFFTRVAWLFCLLISSAHAAPYGPLLEAPELTSALNTHASLTLLDIRSSEDYQAGHINGALSAPYAQWRGPADNPGKLAEVAYFEQLLQKLGITQHDAIVVYSSGSDQTDFGAAARVYWTLKYLGLTQLSILNGGYEYWQRTQAASALSSAPVNNPPSSNIKVKPQHQWVIFKEELLNKITQQDSQYQLLDARPEAFFNGEVKAPTASTPGTIATAKSLPFAQWFNQQDNRIRPVSEIKALVGAQGLNKAAETVSFCNTGHWAATNWFVLSELAKLPQVRLYPASLAEWTQDSTLLPMDNTPSRLQQIKTKFSTLVNE</sequence>
<accession>A0A1Y0CYG6</accession>
<evidence type="ECO:0000259" key="3">
    <source>
        <dbReference type="PROSITE" id="PS50206"/>
    </source>
</evidence>
<dbReference type="RefSeq" id="WP_086964226.1">
    <property type="nucleotide sequence ID" value="NZ_CP021376.1"/>
</dbReference>
<dbReference type="Pfam" id="PF00581">
    <property type="entry name" value="Rhodanese"/>
    <property type="match status" value="2"/>
</dbReference>
<organism evidence="4 5">
    <name type="scientific">Oceanisphaera avium</name>
    <dbReference type="NCBI Taxonomy" id="1903694"/>
    <lineage>
        <taxon>Bacteria</taxon>
        <taxon>Pseudomonadati</taxon>
        <taxon>Pseudomonadota</taxon>
        <taxon>Gammaproteobacteria</taxon>
        <taxon>Aeromonadales</taxon>
        <taxon>Aeromonadaceae</taxon>
        <taxon>Oceanisphaera</taxon>
    </lineage>
</organism>
<dbReference type="SUPFAM" id="SSF52821">
    <property type="entry name" value="Rhodanese/Cell cycle control phosphatase"/>
    <property type="match status" value="2"/>
</dbReference>
<dbReference type="InterPro" id="IPR051126">
    <property type="entry name" value="Thiosulfate_sulfurtransferase"/>
</dbReference>
<dbReference type="InterPro" id="IPR001763">
    <property type="entry name" value="Rhodanese-like_dom"/>
</dbReference>
<evidence type="ECO:0000313" key="4">
    <source>
        <dbReference type="EMBL" id="ART80361.1"/>
    </source>
</evidence>
<proteinExistence type="predicted"/>
<dbReference type="PANTHER" id="PTHR43855">
    <property type="entry name" value="THIOSULFATE SULFURTRANSFERASE"/>
    <property type="match status" value="1"/>
</dbReference>
<dbReference type="AlphaFoldDB" id="A0A1Y0CYG6"/>
<feature type="signal peptide" evidence="2">
    <location>
        <begin position="1"/>
        <end position="21"/>
    </location>
</feature>
<dbReference type="CDD" id="cd01448">
    <property type="entry name" value="TST_Repeat_1"/>
    <property type="match status" value="1"/>
</dbReference>
<name>A0A1Y0CYG6_9GAMM</name>
<dbReference type="EMBL" id="CP021376">
    <property type="protein sequence ID" value="ART80361.1"/>
    <property type="molecule type" value="Genomic_DNA"/>
</dbReference>
<evidence type="ECO:0000313" key="5">
    <source>
        <dbReference type="Proteomes" id="UP000243793"/>
    </source>
</evidence>
<dbReference type="InterPro" id="IPR036873">
    <property type="entry name" value="Rhodanese-like_dom_sf"/>
</dbReference>
<keyword evidence="5" id="KW-1185">Reference proteome</keyword>
<gene>
    <name evidence="4" type="ORF">CBP12_09550</name>
</gene>
<feature type="chain" id="PRO_5013186040" description="Rhodanese domain-containing protein" evidence="2">
    <location>
        <begin position="22"/>
        <end position="320"/>
    </location>
</feature>
<feature type="domain" description="Rhodanese" evidence="3">
    <location>
        <begin position="39"/>
        <end position="146"/>
    </location>
</feature>
<evidence type="ECO:0000256" key="1">
    <source>
        <dbReference type="ARBA" id="ARBA00022737"/>
    </source>
</evidence>
<dbReference type="KEGG" id="ocm:CBP12_09550"/>